<gene>
    <name evidence="7" type="ORF">ACFPPC_01975</name>
</gene>
<proteinExistence type="predicted"/>
<dbReference type="Gene3D" id="3.40.50.150">
    <property type="entry name" value="Vaccinia Virus protein VP39"/>
    <property type="match status" value="1"/>
</dbReference>
<evidence type="ECO:0000256" key="4">
    <source>
        <dbReference type="ARBA" id="ARBA00047942"/>
    </source>
</evidence>
<evidence type="ECO:0000259" key="5">
    <source>
        <dbReference type="Pfam" id="PF20466"/>
    </source>
</evidence>
<dbReference type="Pfam" id="PF20473">
    <property type="entry name" value="MmeI_Mtase"/>
    <property type="match status" value="1"/>
</dbReference>
<keyword evidence="3" id="KW-0808">Transferase</keyword>
<name>A0ABW0H2H8_9HYPH</name>
<comment type="caution">
    <text evidence="7">The sequence shown here is derived from an EMBL/GenBank/DDBJ whole genome shotgun (WGS) entry which is preliminary data.</text>
</comment>
<evidence type="ECO:0000313" key="8">
    <source>
        <dbReference type="Proteomes" id="UP001596104"/>
    </source>
</evidence>
<dbReference type="Proteomes" id="UP001596104">
    <property type="component" value="Unassembled WGS sequence"/>
</dbReference>
<dbReference type="EC" id="2.1.1.72" evidence="1"/>
<dbReference type="InterPro" id="IPR002052">
    <property type="entry name" value="DNA_methylase_N6_adenine_CS"/>
</dbReference>
<evidence type="ECO:0000313" key="7">
    <source>
        <dbReference type="EMBL" id="MFC5391402.1"/>
    </source>
</evidence>
<feature type="domain" description="MmeI-like DNA-methyltransferase" evidence="6">
    <location>
        <begin position="28"/>
        <end position="243"/>
    </location>
</feature>
<evidence type="ECO:0000256" key="3">
    <source>
        <dbReference type="ARBA" id="ARBA00022679"/>
    </source>
</evidence>
<dbReference type="EMBL" id="JBHSLV010000005">
    <property type="protein sequence ID" value="MFC5391402.1"/>
    <property type="molecule type" value="Genomic_DNA"/>
</dbReference>
<dbReference type="InterPro" id="IPR050953">
    <property type="entry name" value="N4_N6_ade-DNA_methylase"/>
</dbReference>
<evidence type="ECO:0000256" key="1">
    <source>
        <dbReference type="ARBA" id="ARBA00011900"/>
    </source>
</evidence>
<dbReference type="PANTHER" id="PTHR33841">
    <property type="entry name" value="DNA METHYLTRANSFERASE YEEA-RELATED"/>
    <property type="match status" value="1"/>
</dbReference>
<evidence type="ECO:0000256" key="2">
    <source>
        <dbReference type="ARBA" id="ARBA00022603"/>
    </source>
</evidence>
<keyword evidence="8" id="KW-1185">Reference proteome</keyword>
<dbReference type="InterPro" id="IPR029063">
    <property type="entry name" value="SAM-dependent_MTases_sf"/>
</dbReference>
<dbReference type="SUPFAM" id="SSF53335">
    <property type="entry name" value="S-adenosyl-L-methionine-dependent methyltransferases"/>
    <property type="match status" value="1"/>
</dbReference>
<dbReference type="GO" id="GO:0008168">
    <property type="term" value="F:methyltransferase activity"/>
    <property type="evidence" value="ECO:0007669"/>
    <property type="project" value="UniProtKB-KW"/>
</dbReference>
<dbReference type="Pfam" id="PF20466">
    <property type="entry name" value="MmeI_TRD"/>
    <property type="match status" value="1"/>
</dbReference>
<organism evidence="7 8">
    <name type="scientific">Bosea vestrisii</name>
    <dbReference type="NCBI Taxonomy" id="151416"/>
    <lineage>
        <taxon>Bacteria</taxon>
        <taxon>Pseudomonadati</taxon>
        <taxon>Pseudomonadota</taxon>
        <taxon>Alphaproteobacteria</taxon>
        <taxon>Hyphomicrobiales</taxon>
        <taxon>Boseaceae</taxon>
        <taxon>Bosea</taxon>
    </lineage>
</organism>
<dbReference type="InterPro" id="IPR046816">
    <property type="entry name" value="MmeI_Mtase"/>
</dbReference>
<dbReference type="InterPro" id="IPR046820">
    <property type="entry name" value="MmeI_TRD"/>
</dbReference>
<dbReference type="PANTHER" id="PTHR33841:SF1">
    <property type="entry name" value="DNA METHYLTRANSFERASE A"/>
    <property type="match status" value="1"/>
</dbReference>
<keyword evidence="2 7" id="KW-0489">Methyltransferase</keyword>
<evidence type="ECO:0000259" key="6">
    <source>
        <dbReference type="Pfam" id="PF20473"/>
    </source>
</evidence>
<accession>A0ABW0H2H8</accession>
<protein>
    <recommendedName>
        <fullName evidence="1">site-specific DNA-methyltransferase (adenine-specific)</fullName>
        <ecNumber evidence="1">2.1.1.72</ecNumber>
    </recommendedName>
</protein>
<dbReference type="GO" id="GO:0032259">
    <property type="term" value="P:methylation"/>
    <property type="evidence" value="ECO:0007669"/>
    <property type="project" value="UniProtKB-KW"/>
</dbReference>
<reference evidence="8" key="1">
    <citation type="journal article" date="2019" name="Int. J. Syst. Evol. Microbiol.">
        <title>The Global Catalogue of Microorganisms (GCM) 10K type strain sequencing project: providing services to taxonomists for standard genome sequencing and annotation.</title>
        <authorList>
            <consortium name="The Broad Institute Genomics Platform"/>
            <consortium name="The Broad Institute Genome Sequencing Center for Infectious Disease"/>
            <person name="Wu L."/>
            <person name="Ma J."/>
        </authorList>
    </citation>
    <scope>NUCLEOTIDE SEQUENCE [LARGE SCALE GENOMIC DNA]</scope>
    <source>
        <strain evidence="8">CGMCC 1.16326</strain>
    </source>
</reference>
<feature type="non-terminal residue" evidence="7">
    <location>
        <position position="1"/>
    </location>
</feature>
<sequence length="713" mass="78539">QFSMEKSPPNGSLLGGNQHQEALMLEGHTIDPHQFLGMEVNPRAAAIAELVVWIGFLQWHFRTKGAAPAEPILKDFRTIKAMDAVVAHDGKDLVLDASGKPETRTDAEGNRVEAYSYRNPRRPAWPEVDYIVGNPPFIGKGEPMRTAFGQGYLDALWSAHPHINESADFVMYWWDRAAELLTRKGSRLRRFGFVTTNSITQEFSRRVMAARLKAKKPVSIIMAIPDHPWTKATKDAAAVRIAMTVAVAGTREGVLREVTREAELGSDTPLIELTERVGDINPDLSVGADITGSVKLAANSGLSSNGFLLAGRGFVLTETEAGALGLGKRPELATLIRPYRNGRDLMTIPRGVMLIDLFGLTSEEVRGRFPEVYQHVLATVKPERDRNNRDSYRRNWWIFAEPRSELRPALGGLSRYIATPETAKHRVFQFVDGRILPDHMVVAVASTDGFHLGVLSSRTHVAWALRAGGWLGVGNDPRYSKSRVFDPFPFPAPAPELQDEIRSVAEELDAHRKARQAEHPHLTLTQMYNVLEKLRAGTPLGPDDERINAEGLVLILKELHDRLDALVSQAYGFPADLTDEEVIGRLVALNKERAAEEARGVVRWLRPAYQMARAGIVEEAAPRAAEDQGEMLLVAQAGAEQKPSFPSDEVARTAAVMAALASTPGTVEANAVAAGFRQGKRIEPHVRATLTSLVRMGFASSRDGKSYQLRRAA</sequence>
<feature type="domain" description="MmeI-like target recognition" evidence="5">
    <location>
        <begin position="333"/>
        <end position="492"/>
    </location>
</feature>
<dbReference type="PROSITE" id="PS00092">
    <property type="entry name" value="N6_MTASE"/>
    <property type="match status" value="1"/>
</dbReference>
<comment type="catalytic activity">
    <reaction evidence="4">
        <text>a 2'-deoxyadenosine in DNA + S-adenosyl-L-methionine = an N(6)-methyl-2'-deoxyadenosine in DNA + S-adenosyl-L-homocysteine + H(+)</text>
        <dbReference type="Rhea" id="RHEA:15197"/>
        <dbReference type="Rhea" id="RHEA-COMP:12418"/>
        <dbReference type="Rhea" id="RHEA-COMP:12419"/>
        <dbReference type="ChEBI" id="CHEBI:15378"/>
        <dbReference type="ChEBI" id="CHEBI:57856"/>
        <dbReference type="ChEBI" id="CHEBI:59789"/>
        <dbReference type="ChEBI" id="CHEBI:90615"/>
        <dbReference type="ChEBI" id="CHEBI:90616"/>
        <dbReference type="EC" id="2.1.1.72"/>
    </reaction>
</comment>
<dbReference type="RefSeq" id="WP_377006254.1">
    <property type="nucleotide sequence ID" value="NZ_JBHSLV010000005.1"/>
</dbReference>